<reference evidence="8 9" key="1">
    <citation type="submission" date="2020-08" db="EMBL/GenBank/DDBJ databases">
        <title>Sequencing the genomes of 1000 actinobacteria strains.</title>
        <authorList>
            <person name="Klenk H.-P."/>
        </authorList>
    </citation>
    <scope>NUCLEOTIDE SEQUENCE [LARGE SCALE GENOMIC DNA]</scope>
    <source>
        <strain evidence="8 9">DSM 102030</strain>
    </source>
</reference>
<dbReference type="Pfam" id="PF02653">
    <property type="entry name" value="BPD_transp_2"/>
    <property type="match status" value="1"/>
</dbReference>
<keyword evidence="9" id="KW-1185">Reference proteome</keyword>
<evidence type="ECO:0000313" key="8">
    <source>
        <dbReference type="EMBL" id="MBB4932658.1"/>
    </source>
</evidence>
<dbReference type="GO" id="GO:0005886">
    <property type="term" value="C:plasma membrane"/>
    <property type="evidence" value="ECO:0007669"/>
    <property type="project" value="UniProtKB-SubCell"/>
</dbReference>
<keyword evidence="2" id="KW-1003">Cell membrane</keyword>
<feature type="compositionally biased region" description="Polar residues" evidence="6">
    <location>
        <begin position="1"/>
        <end position="10"/>
    </location>
</feature>
<accession>A0A7W7RIK7</accession>
<feature type="transmembrane region" description="Helical" evidence="7">
    <location>
        <begin position="320"/>
        <end position="338"/>
    </location>
</feature>
<evidence type="ECO:0000256" key="3">
    <source>
        <dbReference type="ARBA" id="ARBA00022692"/>
    </source>
</evidence>
<evidence type="ECO:0000256" key="2">
    <source>
        <dbReference type="ARBA" id="ARBA00022475"/>
    </source>
</evidence>
<feature type="region of interest" description="Disordered" evidence="6">
    <location>
        <begin position="1"/>
        <end position="29"/>
    </location>
</feature>
<dbReference type="PANTHER" id="PTHR32196:SF72">
    <property type="entry name" value="RIBOSE IMPORT PERMEASE PROTEIN RBSC"/>
    <property type="match status" value="1"/>
</dbReference>
<evidence type="ECO:0000256" key="5">
    <source>
        <dbReference type="ARBA" id="ARBA00023136"/>
    </source>
</evidence>
<dbReference type="Proteomes" id="UP000523007">
    <property type="component" value="Unassembled WGS sequence"/>
</dbReference>
<proteinExistence type="predicted"/>
<feature type="transmembrane region" description="Helical" evidence="7">
    <location>
        <begin position="189"/>
        <end position="210"/>
    </location>
</feature>
<dbReference type="GO" id="GO:0022857">
    <property type="term" value="F:transmembrane transporter activity"/>
    <property type="evidence" value="ECO:0007669"/>
    <property type="project" value="InterPro"/>
</dbReference>
<feature type="transmembrane region" description="Helical" evidence="7">
    <location>
        <begin position="122"/>
        <end position="143"/>
    </location>
</feature>
<feature type="transmembrane region" description="Helical" evidence="7">
    <location>
        <begin position="241"/>
        <end position="260"/>
    </location>
</feature>
<feature type="transmembrane region" description="Helical" evidence="7">
    <location>
        <begin position="72"/>
        <end position="90"/>
    </location>
</feature>
<dbReference type="InterPro" id="IPR001851">
    <property type="entry name" value="ABC_transp_permease"/>
</dbReference>
<evidence type="ECO:0000256" key="6">
    <source>
        <dbReference type="SAM" id="MobiDB-lite"/>
    </source>
</evidence>
<keyword evidence="8" id="KW-0762">Sugar transport</keyword>
<evidence type="ECO:0000313" key="9">
    <source>
        <dbReference type="Proteomes" id="UP000523007"/>
    </source>
</evidence>
<sequence length="357" mass="36437">MTADTGSTATEGPGSADARDGTSPTEPGPRLARILNDANKPTLLMVGVTVLLFAALGVATPDFLTFANLSNLATQVAPIVIVGVAMTFVITSGQIDLSVGSTIAFVAAVSAEMLVAGLDSSLVIVLGILSGAAWGLVNGWLAAYQRIPPFVVTLATMSVIRGVALLRTEGFSVPIDNRLMLAQLGQTDLLGFSVSAWIALVVAVLGAILLNHTRYGQYITGIGSNEESVRRAGVNTRRTKMLALVFTGAAAGLAGLLIAARLGSGSANSAEAFELTVIAAVVLGGTNLFGGRGTIVGTVIGALITGAIANGLTLLGMSPFLTPIVTGCVLILAIWLNLRGRDIADLASQMLGRRAAQ</sequence>
<comment type="caution">
    <text evidence="8">The sequence shown here is derived from an EMBL/GenBank/DDBJ whole genome shotgun (WGS) entry which is preliminary data.</text>
</comment>
<evidence type="ECO:0000256" key="4">
    <source>
        <dbReference type="ARBA" id="ARBA00022989"/>
    </source>
</evidence>
<dbReference type="RefSeq" id="WP_221445515.1">
    <property type="nucleotide sequence ID" value="NZ_JACHJT010000001.1"/>
</dbReference>
<protein>
    <submittedName>
        <fullName evidence="8">Simple sugar transport system permease protein</fullName>
    </submittedName>
</protein>
<gene>
    <name evidence="8" type="ORF">F4561_003478</name>
</gene>
<feature type="transmembrane region" description="Helical" evidence="7">
    <location>
        <begin position="296"/>
        <end position="314"/>
    </location>
</feature>
<feature type="transmembrane region" description="Helical" evidence="7">
    <location>
        <begin position="272"/>
        <end position="289"/>
    </location>
</feature>
<keyword evidence="8" id="KW-0813">Transport</keyword>
<comment type="subcellular location">
    <subcellularLocation>
        <location evidence="1">Cell membrane</location>
        <topology evidence="1">Multi-pass membrane protein</topology>
    </subcellularLocation>
</comment>
<evidence type="ECO:0000256" key="7">
    <source>
        <dbReference type="SAM" id="Phobius"/>
    </source>
</evidence>
<name>A0A7W7RIK7_9ACTN</name>
<feature type="transmembrane region" description="Helical" evidence="7">
    <location>
        <begin position="42"/>
        <end position="60"/>
    </location>
</feature>
<keyword evidence="5 7" id="KW-0472">Membrane</keyword>
<dbReference type="PANTHER" id="PTHR32196">
    <property type="entry name" value="ABC TRANSPORTER PERMEASE PROTEIN YPHD-RELATED-RELATED"/>
    <property type="match status" value="1"/>
</dbReference>
<evidence type="ECO:0000256" key="1">
    <source>
        <dbReference type="ARBA" id="ARBA00004651"/>
    </source>
</evidence>
<dbReference type="CDD" id="cd06579">
    <property type="entry name" value="TM_PBP1_transp_AraH_like"/>
    <property type="match status" value="1"/>
</dbReference>
<organism evidence="8 9">
    <name type="scientific">Lipingzhangella halophila</name>
    <dbReference type="NCBI Taxonomy" id="1783352"/>
    <lineage>
        <taxon>Bacteria</taxon>
        <taxon>Bacillati</taxon>
        <taxon>Actinomycetota</taxon>
        <taxon>Actinomycetes</taxon>
        <taxon>Streptosporangiales</taxon>
        <taxon>Nocardiopsidaceae</taxon>
        <taxon>Lipingzhangella</taxon>
    </lineage>
</organism>
<dbReference type="AlphaFoldDB" id="A0A7W7RIK7"/>
<keyword evidence="3 7" id="KW-0812">Transmembrane</keyword>
<dbReference type="EMBL" id="JACHJT010000001">
    <property type="protein sequence ID" value="MBB4932658.1"/>
    <property type="molecule type" value="Genomic_DNA"/>
</dbReference>
<keyword evidence="4 7" id="KW-1133">Transmembrane helix</keyword>